<keyword evidence="4" id="KW-1185">Reference proteome</keyword>
<feature type="compositionally biased region" description="Basic and acidic residues" evidence="1">
    <location>
        <begin position="18"/>
        <end position="29"/>
    </location>
</feature>
<name>A0AAW5C211_9FIRM</name>
<reference evidence="3" key="2">
    <citation type="submission" date="2020-02" db="EMBL/GenBank/DDBJ databases">
        <authorList>
            <person name="Littmann E."/>
            <person name="Sorbara M."/>
        </authorList>
    </citation>
    <scope>NUCLEOTIDE SEQUENCE</scope>
    <source>
        <strain evidence="3">MSK.1.17</strain>
    </source>
</reference>
<evidence type="ECO:0000256" key="1">
    <source>
        <dbReference type="SAM" id="MobiDB-lite"/>
    </source>
</evidence>
<gene>
    <name evidence="3" type="ORF">G5B36_25005</name>
    <name evidence="2" type="ORF">L0N08_19240</name>
</gene>
<evidence type="ECO:0000313" key="4">
    <source>
        <dbReference type="Proteomes" id="UP000669239"/>
    </source>
</evidence>
<evidence type="ECO:0000313" key="2">
    <source>
        <dbReference type="EMBL" id="MCG4747567.1"/>
    </source>
</evidence>
<reference evidence="3 4" key="1">
    <citation type="journal article" date="2020" name="Cell Host Microbe">
        <title>Functional and Genomic Variation between Human-Derived Isolates of Lachnospiraceae Reveals Inter- and Intra-Species Diversity.</title>
        <authorList>
            <person name="Sorbara M.T."/>
            <person name="Littmann E.R."/>
            <person name="Fontana E."/>
            <person name="Moody T.U."/>
            <person name="Kohout C.E."/>
            <person name="Gjonbalaj M."/>
            <person name="Eaton V."/>
            <person name="Seok R."/>
            <person name="Leiner I.M."/>
            <person name="Pamer E.G."/>
        </authorList>
    </citation>
    <scope>NUCLEOTIDE SEQUENCE [LARGE SCALE GENOMIC DNA]</scope>
    <source>
        <strain evidence="3 4">MSK.1.17</strain>
    </source>
</reference>
<dbReference type="Proteomes" id="UP000669239">
    <property type="component" value="Unassembled WGS sequence"/>
</dbReference>
<reference evidence="2" key="3">
    <citation type="submission" date="2022-01" db="EMBL/GenBank/DDBJ databases">
        <title>Collection of gut derived symbiotic bacterial strains cultured from healthy donors.</title>
        <authorList>
            <person name="Lin H."/>
            <person name="Kohout C."/>
            <person name="Waligurski E."/>
            <person name="Pamer E.G."/>
        </authorList>
    </citation>
    <scope>NUCLEOTIDE SEQUENCE</scope>
    <source>
        <strain evidence="2">DFI.6.55</strain>
    </source>
</reference>
<evidence type="ECO:0008006" key="6">
    <source>
        <dbReference type="Google" id="ProtNLM"/>
    </source>
</evidence>
<dbReference type="EMBL" id="JAAITT010000052">
    <property type="protein sequence ID" value="NSJ51935.1"/>
    <property type="molecule type" value="Genomic_DNA"/>
</dbReference>
<accession>A0AAW5C211</accession>
<sequence length="67" mass="7309">MARTTDKHAAKIPGNGGHLKEGPDLEEKQPTPYFYDAPEDMPHPGKHQNGVGGPSDRNENGIDDNEE</sequence>
<evidence type="ECO:0000313" key="5">
    <source>
        <dbReference type="Proteomes" id="UP001299608"/>
    </source>
</evidence>
<dbReference type="RefSeq" id="WP_165642996.1">
    <property type="nucleotide sequence ID" value="NZ_JAAITT010000052.1"/>
</dbReference>
<protein>
    <recommendedName>
        <fullName evidence="6">AE-binding protein</fullName>
    </recommendedName>
</protein>
<dbReference type="Proteomes" id="UP001299608">
    <property type="component" value="Unassembled WGS sequence"/>
</dbReference>
<evidence type="ECO:0000313" key="3">
    <source>
        <dbReference type="EMBL" id="NSJ51935.1"/>
    </source>
</evidence>
<organism evidence="2 5">
    <name type="scientific">Enterocloster aldenensis</name>
    <dbReference type="NCBI Taxonomy" id="358742"/>
    <lineage>
        <taxon>Bacteria</taxon>
        <taxon>Bacillati</taxon>
        <taxon>Bacillota</taxon>
        <taxon>Clostridia</taxon>
        <taxon>Lachnospirales</taxon>
        <taxon>Lachnospiraceae</taxon>
        <taxon>Enterocloster</taxon>
    </lineage>
</organism>
<dbReference type="AlphaFoldDB" id="A0AAW5C211"/>
<feature type="region of interest" description="Disordered" evidence="1">
    <location>
        <begin position="1"/>
        <end position="67"/>
    </location>
</feature>
<proteinExistence type="predicted"/>
<dbReference type="EMBL" id="JAKNGE010000026">
    <property type="protein sequence ID" value="MCG4747567.1"/>
    <property type="molecule type" value="Genomic_DNA"/>
</dbReference>
<comment type="caution">
    <text evidence="2">The sequence shown here is derived from an EMBL/GenBank/DDBJ whole genome shotgun (WGS) entry which is preliminary data.</text>
</comment>